<gene>
    <name evidence="2" type="ORF">EVAR_73048_1</name>
</gene>
<evidence type="ECO:0000313" key="2">
    <source>
        <dbReference type="EMBL" id="GBP10529.1"/>
    </source>
</evidence>
<dbReference type="GO" id="GO:0005730">
    <property type="term" value="C:nucleolus"/>
    <property type="evidence" value="ECO:0007669"/>
    <property type="project" value="TreeGrafter"/>
</dbReference>
<dbReference type="EMBL" id="BGZK01008969">
    <property type="protein sequence ID" value="GBP10529.1"/>
    <property type="molecule type" value="Genomic_DNA"/>
</dbReference>
<evidence type="ECO:0000313" key="3">
    <source>
        <dbReference type="Proteomes" id="UP000299102"/>
    </source>
</evidence>
<comment type="caution">
    <text evidence="2">The sequence shown here is derived from an EMBL/GenBank/DDBJ whole genome shotgun (WGS) entry which is preliminary data.</text>
</comment>
<sequence>MVTGNDELGFKDDDFEEDFDPEAHDRRMQELFNDDYYQVDEGEEKPECPSDIEELKVEDWDNYDPQNDEETYNDNNEPHCEDEDFNMDCDYDPTKAKEDFQKELIENTRKRRGGRKGRRDRFMEIIIKAESQFSILRMKNLWRIY</sequence>
<feature type="region of interest" description="Disordered" evidence="1">
    <location>
        <begin position="1"/>
        <end position="23"/>
    </location>
</feature>
<organism evidence="2 3">
    <name type="scientific">Eumeta variegata</name>
    <name type="common">Bagworm moth</name>
    <name type="synonym">Eumeta japonica</name>
    <dbReference type="NCBI Taxonomy" id="151549"/>
    <lineage>
        <taxon>Eukaryota</taxon>
        <taxon>Metazoa</taxon>
        <taxon>Ecdysozoa</taxon>
        <taxon>Arthropoda</taxon>
        <taxon>Hexapoda</taxon>
        <taxon>Insecta</taxon>
        <taxon>Pterygota</taxon>
        <taxon>Neoptera</taxon>
        <taxon>Endopterygota</taxon>
        <taxon>Lepidoptera</taxon>
        <taxon>Glossata</taxon>
        <taxon>Ditrysia</taxon>
        <taxon>Tineoidea</taxon>
        <taxon>Psychidae</taxon>
        <taxon>Oiketicinae</taxon>
        <taxon>Eumeta</taxon>
    </lineage>
</organism>
<dbReference type="GO" id="GO:0000447">
    <property type="term" value="P:endonucleolytic cleavage in ITS1 to separate SSU-rRNA from 5.8S rRNA and LSU-rRNA from tricistronic rRNA transcript (SSU-rRNA, 5.8S rRNA, LSU-rRNA)"/>
    <property type="evidence" value="ECO:0007669"/>
    <property type="project" value="TreeGrafter"/>
</dbReference>
<protein>
    <submittedName>
        <fullName evidence="2">Protein KRI1 homolog</fullName>
    </submittedName>
</protein>
<proteinExistence type="predicted"/>
<dbReference type="PANTHER" id="PTHR14490">
    <property type="entry name" value="ZINC FINGER, ZZ TYPE"/>
    <property type="match status" value="1"/>
</dbReference>
<feature type="compositionally biased region" description="Acidic residues" evidence="1">
    <location>
        <begin position="80"/>
        <end position="91"/>
    </location>
</feature>
<dbReference type="Proteomes" id="UP000299102">
    <property type="component" value="Unassembled WGS sequence"/>
</dbReference>
<keyword evidence="3" id="KW-1185">Reference proteome</keyword>
<dbReference type="AlphaFoldDB" id="A0A4C1T7P0"/>
<dbReference type="Pfam" id="PF05178">
    <property type="entry name" value="Kri1"/>
    <property type="match status" value="1"/>
</dbReference>
<dbReference type="PANTHER" id="PTHR14490:SF5">
    <property type="entry name" value="PROTEIN KRI1 HOMOLOG"/>
    <property type="match status" value="1"/>
</dbReference>
<name>A0A4C1T7P0_EUMVA</name>
<dbReference type="OrthoDB" id="10252032at2759"/>
<reference evidence="2 3" key="1">
    <citation type="journal article" date="2019" name="Commun. Biol.">
        <title>The bagworm genome reveals a unique fibroin gene that provides high tensile strength.</title>
        <authorList>
            <person name="Kono N."/>
            <person name="Nakamura H."/>
            <person name="Ohtoshi R."/>
            <person name="Tomita M."/>
            <person name="Numata K."/>
            <person name="Arakawa K."/>
        </authorList>
    </citation>
    <scope>NUCLEOTIDE SEQUENCE [LARGE SCALE GENOMIC DNA]</scope>
</reference>
<feature type="compositionally biased region" description="Acidic residues" evidence="1">
    <location>
        <begin position="62"/>
        <end position="72"/>
    </location>
</feature>
<dbReference type="GO" id="GO:0030686">
    <property type="term" value="C:90S preribosome"/>
    <property type="evidence" value="ECO:0007669"/>
    <property type="project" value="TreeGrafter"/>
</dbReference>
<evidence type="ECO:0000256" key="1">
    <source>
        <dbReference type="SAM" id="MobiDB-lite"/>
    </source>
</evidence>
<dbReference type="STRING" id="151549.A0A4C1T7P0"/>
<feature type="region of interest" description="Disordered" evidence="1">
    <location>
        <begin position="62"/>
        <end position="93"/>
    </location>
</feature>
<dbReference type="InterPro" id="IPR018034">
    <property type="entry name" value="Kri1"/>
</dbReference>
<accession>A0A4C1T7P0</accession>